<dbReference type="AlphaFoldDB" id="B7PF51"/>
<name>B7PF51_IXOSC</name>
<evidence type="ECO:0000313" key="1">
    <source>
        <dbReference type="EMBL" id="EEC05223.1"/>
    </source>
</evidence>
<proteinExistence type="predicted"/>
<evidence type="ECO:0000313" key="2">
    <source>
        <dbReference type="EnsemblMetazoa" id="ISCW004286-PA"/>
    </source>
</evidence>
<sequence>MGSLGKIALGSVFLQSHGDTFSVHFFFPFCSTFSFPVKEASRFFNERLAFVLFLSTLYRKSCFVTTFVWPLETSKEGAAIRCHPNGMQGDVLIFVESRGEPNSCLPPHPPCFLSTWLDS</sequence>
<reference evidence="2" key="2">
    <citation type="submission" date="2020-05" db="UniProtKB">
        <authorList>
            <consortium name="EnsemblMetazoa"/>
        </authorList>
    </citation>
    <scope>IDENTIFICATION</scope>
    <source>
        <strain evidence="2">wikel</strain>
    </source>
</reference>
<dbReference type="EMBL" id="ABJB010376181">
    <property type="status" value="NOT_ANNOTATED_CDS"/>
    <property type="molecule type" value="Genomic_DNA"/>
</dbReference>
<dbReference type="EMBL" id="DS699372">
    <property type="protein sequence ID" value="EEC05223.1"/>
    <property type="molecule type" value="Genomic_DNA"/>
</dbReference>
<dbReference type="HOGENOM" id="CLU_2064028_0_0_1"/>
<dbReference type="InParanoid" id="B7PF51"/>
<dbReference type="EnsemblMetazoa" id="ISCW004286-RA">
    <property type="protein sequence ID" value="ISCW004286-PA"/>
    <property type="gene ID" value="ISCW004286"/>
</dbReference>
<keyword evidence="3" id="KW-1185">Reference proteome</keyword>
<evidence type="ECO:0000313" key="3">
    <source>
        <dbReference type="Proteomes" id="UP000001555"/>
    </source>
</evidence>
<gene>
    <name evidence="1" type="ORF">IscW_ISCW004286</name>
</gene>
<dbReference type="PaxDb" id="6945-B7PF51"/>
<dbReference type="Proteomes" id="UP000001555">
    <property type="component" value="Unassembled WGS sequence"/>
</dbReference>
<accession>B7PF51</accession>
<dbReference type="VEuPathDB" id="VectorBase:ISCW004286"/>
<reference evidence="1 3" key="1">
    <citation type="submission" date="2008-03" db="EMBL/GenBank/DDBJ databases">
        <title>Annotation of Ixodes scapularis.</title>
        <authorList>
            <consortium name="Ixodes scapularis Genome Project Consortium"/>
            <person name="Caler E."/>
            <person name="Hannick L.I."/>
            <person name="Bidwell S."/>
            <person name="Joardar V."/>
            <person name="Thiagarajan M."/>
            <person name="Amedeo P."/>
            <person name="Galinsky K.J."/>
            <person name="Schobel S."/>
            <person name="Inman J."/>
            <person name="Hostetler J."/>
            <person name="Miller J."/>
            <person name="Hammond M."/>
            <person name="Megy K."/>
            <person name="Lawson D."/>
            <person name="Kodira C."/>
            <person name="Sutton G."/>
            <person name="Meyer J."/>
            <person name="Hill C.A."/>
            <person name="Birren B."/>
            <person name="Nene V."/>
            <person name="Collins F."/>
            <person name="Alarcon-Chaidez F."/>
            <person name="Wikel S."/>
            <person name="Strausberg R."/>
        </authorList>
    </citation>
    <scope>NUCLEOTIDE SEQUENCE [LARGE SCALE GENOMIC DNA]</scope>
    <source>
        <strain evidence="3">Wikel</strain>
        <strain evidence="1">Wikel colony</strain>
    </source>
</reference>
<organism>
    <name type="scientific">Ixodes scapularis</name>
    <name type="common">Black-legged tick</name>
    <name type="synonym">Deer tick</name>
    <dbReference type="NCBI Taxonomy" id="6945"/>
    <lineage>
        <taxon>Eukaryota</taxon>
        <taxon>Metazoa</taxon>
        <taxon>Ecdysozoa</taxon>
        <taxon>Arthropoda</taxon>
        <taxon>Chelicerata</taxon>
        <taxon>Arachnida</taxon>
        <taxon>Acari</taxon>
        <taxon>Parasitiformes</taxon>
        <taxon>Ixodida</taxon>
        <taxon>Ixodoidea</taxon>
        <taxon>Ixodidae</taxon>
        <taxon>Ixodinae</taxon>
        <taxon>Ixodes</taxon>
    </lineage>
</organism>
<protein>
    <submittedName>
        <fullName evidence="1 2">Uncharacterized protein</fullName>
    </submittedName>
</protein>